<evidence type="ECO:0000256" key="2">
    <source>
        <dbReference type="ARBA" id="ARBA00004651"/>
    </source>
</evidence>
<evidence type="ECO:0000256" key="6">
    <source>
        <dbReference type="ARBA" id="ARBA00022989"/>
    </source>
</evidence>
<dbReference type="InterPro" id="IPR005171">
    <property type="entry name" value="Cyt_c_oxidase_su4_prok"/>
</dbReference>
<dbReference type="PANTHER" id="PTHR36835:SF1">
    <property type="entry name" value="CYTOCHROME BO(3) UBIQUINOL OXIDASE SUBUNIT 4"/>
    <property type="match status" value="1"/>
</dbReference>
<evidence type="ECO:0000256" key="9">
    <source>
        <dbReference type="RuleBase" id="RU367153"/>
    </source>
</evidence>
<keyword evidence="11" id="KW-1185">Reference proteome</keyword>
<sequence length="99" mass="11274">MKQHDLSPKQHIIGFLLSLLLTFAALGVTLKAPFSESVKITVIFALAFVQFVIQLLFFMHLTEGRVKFFQVINMWFAVFIAVVVVAGSVWIMLYNTMHL</sequence>
<protein>
    <recommendedName>
        <fullName evidence="9">Quinol oxidase subunit 4</fullName>
        <ecNumber evidence="9">1.10.3.-</ecNumber>
    </recommendedName>
</protein>
<dbReference type="GO" id="GO:0019646">
    <property type="term" value="P:aerobic electron transport chain"/>
    <property type="evidence" value="ECO:0007669"/>
    <property type="project" value="TreeGrafter"/>
</dbReference>
<dbReference type="GO" id="GO:0042773">
    <property type="term" value="P:ATP synthesis coupled electron transport"/>
    <property type="evidence" value="ECO:0007669"/>
    <property type="project" value="UniProtKB-UniRule"/>
</dbReference>
<feature type="transmembrane region" description="Helical" evidence="9">
    <location>
        <begin position="40"/>
        <end position="59"/>
    </location>
</feature>
<dbReference type="EC" id="1.10.3.-" evidence="9"/>
<accession>A0A8I1AB70</accession>
<keyword evidence="7 9" id="KW-0560">Oxidoreductase</keyword>
<comment type="subcellular location">
    <subcellularLocation>
        <location evidence="2 9">Cell membrane</location>
        <topology evidence="2 9">Multi-pass membrane protein</topology>
    </subcellularLocation>
</comment>
<dbReference type="GO" id="GO:0015990">
    <property type="term" value="P:electron transport coupled proton transport"/>
    <property type="evidence" value="ECO:0007669"/>
    <property type="project" value="TreeGrafter"/>
</dbReference>
<dbReference type="GO" id="GO:0005886">
    <property type="term" value="C:plasma membrane"/>
    <property type="evidence" value="ECO:0007669"/>
    <property type="project" value="UniProtKB-SubCell"/>
</dbReference>
<dbReference type="PANTHER" id="PTHR36835">
    <property type="entry name" value="CYTOCHROME BO(3) UBIQUINOL OXIDASE SUBUNIT 4"/>
    <property type="match status" value="1"/>
</dbReference>
<dbReference type="Pfam" id="PF03626">
    <property type="entry name" value="COX4_pro"/>
    <property type="match status" value="1"/>
</dbReference>
<evidence type="ECO:0000313" key="10">
    <source>
        <dbReference type="EMBL" id="MBH8593965.1"/>
    </source>
</evidence>
<dbReference type="GO" id="GO:0009319">
    <property type="term" value="C:cytochrome o ubiquinol oxidase complex"/>
    <property type="evidence" value="ECO:0007669"/>
    <property type="project" value="TreeGrafter"/>
</dbReference>
<evidence type="ECO:0000256" key="3">
    <source>
        <dbReference type="ARBA" id="ARBA00008079"/>
    </source>
</evidence>
<gene>
    <name evidence="10" type="primary">qoxD</name>
    <name evidence="10" type="ORF">I8U20_01320</name>
</gene>
<proteinExistence type="inferred from homology"/>
<dbReference type="GO" id="GO:0009486">
    <property type="term" value="F:cytochrome bo3 ubiquinol oxidase activity"/>
    <property type="evidence" value="ECO:0007669"/>
    <property type="project" value="TreeGrafter"/>
</dbReference>
<comment type="catalytic activity">
    <reaction evidence="1 9">
        <text>2 a quinol + O2 = 2 a quinone + 2 H2O</text>
        <dbReference type="Rhea" id="RHEA:55376"/>
        <dbReference type="ChEBI" id="CHEBI:15377"/>
        <dbReference type="ChEBI" id="CHEBI:15379"/>
        <dbReference type="ChEBI" id="CHEBI:24646"/>
        <dbReference type="ChEBI" id="CHEBI:132124"/>
    </reaction>
</comment>
<evidence type="ECO:0000256" key="1">
    <source>
        <dbReference type="ARBA" id="ARBA00000725"/>
    </source>
</evidence>
<dbReference type="Proteomes" id="UP000633619">
    <property type="component" value="Unassembled WGS sequence"/>
</dbReference>
<keyword evidence="6 9" id="KW-1133">Transmembrane helix</keyword>
<dbReference type="GO" id="GO:0015078">
    <property type="term" value="F:proton transmembrane transporter activity"/>
    <property type="evidence" value="ECO:0007669"/>
    <property type="project" value="TreeGrafter"/>
</dbReference>
<comment type="function">
    <text evidence="9">Catalyzes quinol oxidation with the concomitant reduction of oxygen to water.</text>
</comment>
<evidence type="ECO:0000256" key="7">
    <source>
        <dbReference type="ARBA" id="ARBA00023002"/>
    </source>
</evidence>
<dbReference type="AlphaFoldDB" id="A0A8I1AB70"/>
<keyword evidence="4 9" id="KW-1003">Cell membrane</keyword>
<dbReference type="EMBL" id="JAECVW010000001">
    <property type="protein sequence ID" value="MBH8593965.1"/>
    <property type="molecule type" value="Genomic_DNA"/>
</dbReference>
<dbReference type="InterPro" id="IPR050968">
    <property type="entry name" value="Cytochrome_c_oxidase_bac_sub4"/>
</dbReference>
<comment type="similarity">
    <text evidence="3 9">Belongs to the cytochrome c oxidase bacterial subunit 4 family.</text>
</comment>
<evidence type="ECO:0000313" key="11">
    <source>
        <dbReference type="Proteomes" id="UP000633619"/>
    </source>
</evidence>
<dbReference type="NCBIfam" id="TIGR02901">
    <property type="entry name" value="QoxD"/>
    <property type="match status" value="1"/>
</dbReference>
<evidence type="ECO:0000256" key="8">
    <source>
        <dbReference type="ARBA" id="ARBA00023136"/>
    </source>
</evidence>
<keyword evidence="8 9" id="KW-0472">Membrane</keyword>
<name>A0A8I1AB70_THEIN</name>
<organism evidence="10 11">
    <name type="scientific">Thermoactinomyces intermedius</name>
    <dbReference type="NCBI Taxonomy" id="2024"/>
    <lineage>
        <taxon>Bacteria</taxon>
        <taxon>Bacillati</taxon>
        <taxon>Bacillota</taxon>
        <taxon>Bacilli</taxon>
        <taxon>Bacillales</taxon>
        <taxon>Thermoactinomycetaceae</taxon>
        <taxon>Thermoactinomyces</taxon>
    </lineage>
</organism>
<keyword evidence="5 9" id="KW-0812">Transmembrane</keyword>
<reference evidence="10 11" key="1">
    <citation type="submission" date="2020-12" db="EMBL/GenBank/DDBJ databases">
        <title>WGS of Thermoactinomyces spp.</title>
        <authorList>
            <person name="Cheng K."/>
        </authorList>
    </citation>
    <scope>NUCLEOTIDE SEQUENCE [LARGE SCALE GENOMIC DNA]</scope>
    <source>
        <strain evidence="11">CICC 10671\DSM 43846</strain>
    </source>
</reference>
<feature type="transmembrane region" description="Helical" evidence="9">
    <location>
        <begin position="12"/>
        <end position="34"/>
    </location>
</feature>
<comment type="caution">
    <text evidence="10">The sequence shown here is derived from an EMBL/GenBank/DDBJ whole genome shotgun (WGS) entry which is preliminary data.</text>
</comment>
<evidence type="ECO:0000256" key="5">
    <source>
        <dbReference type="ARBA" id="ARBA00022692"/>
    </source>
</evidence>
<dbReference type="RefSeq" id="WP_181730985.1">
    <property type="nucleotide sequence ID" value="NZ_JACEIR010000001.1"/>
</dbReference>
<evidence type="ECO:0000256" key="4">
    <source>
        <dbReference type="ARBA" id="ARBA00022475"/>
    </source>
</evidence>
<dbReference type="GO" id="GO:0016682">
    <property type="term" value="F:oxidoreductase activity, acting on diphenols and related substances as donors, oxygen as acceptor"/>
    <property type="evidence" value="ECO:0007669"/>
    <property type="project" value="UniProtKB-UniRule"/>
</dbReference>
<feature type="transmembrane region" description="Helical" evidence="9">
    <location>
        <begin position="71"/>
        <end position="93"/>
    </location>
</feature>
<dbReference type="InterPro" id="IPR014250">
    <property type="entry name" value="QoxD"/>
</dbReference>